<dbReference type="CDD" id="cd02947">
    <property type="entry name" value="TRX_family"/>
    <property type="match status" value="1"/>
</dbReference>
<sequence length="134" mass="14280">MTRYLKTWSAALAGAVMLATAGVAGAIEIAPFEASTFETAKAEGKSVVVDVTASWCSTCRAQTKIIDTLAGKPEYKDILVLKVDYDKQKDEMRSLGAQSRSTLIAFKGAEERGRSVADTNPASVEKLFTSALGQ</sequence>
<keyword evidence="1" id="KW-0732">Signal</keyword>
<feature type="domain" description="Thioredoxin" evidence="2">
    <location>
        <begin position="9"/>
        <end position="134"/>
    </location>
</feature>
<gene>
    <name evidence="3" type="ORF">MKJ03_13985</name>
</gene>
<evidence type="ECO:0000313" key="4">
    <source>
        <dbReference type="Proteomes" id="UP001522662"/>
    </source>
</evidence>
<feature type="signal peptide" evidence="1">
    <location>
        <begin position="1"/>
        <end position="26"/>
    </location>
</feature>
<comment type="caution">
    <text evidence="3">The sequence shown here is derived from an EMBL/GenBank/DDBJ whole genome shotgun (WGS) entry which is preliminary data.</text>
</comment>
<dbReference type="SUPFAM" id="SSF52833">
    <property type="entry name" value="Thioredoxin-like"/>
    <property type="match status" value="1"/>
</dbReference>
<proteinExistence type="predicted"/>
<dbReference type="Pfam" id="PF00085">
    <property type="entry name" value="Thioredoxin"/>
    <property type="match status" value="1"/>
</dbReference>
<reference evidence="3 4" key="1">
    <citation type="submission" date="2022-03" db="EMBL/GenBank/DDBJ databases">
        <title>Rhizobium SSM4.3 sp. nov., isolated from Sediment (Gouqi Island).</title>
        <authorList>
            <person name="Chen G."/>
        </authorList>
    </citation>
    <scope>NUCLEOTIDE SEQUENCE [LARGE SCALE GENOMIC DNA]</scope>
    <source>
        <strain evidence="3 4">SSM4.3</strain>
    </source>
</reference>
<evidence type="ECO:0000313" key="3">
    <source>
        <dbReference type="EMBL" id="MCJ8239441.1"/>
    </source>
</evidence>
<evidence type="ECO:0000259" key="2">
    <source>
        <dbReference type="PROSITE" id="PS51352"/>
    </source>
</evidence>
<organism evidence="3 4">
    <name type="scientific">Peteryoungia algae</name>
    <dbReference type="NCBI Taxonomy" id="2919917"/>
    <lineage>
        <taxon>Bacteria</taxon>
        <taxon>Pseudomonadati</taxon>
        <taxon>Pseudomonadota</taxon>
        <taxon>Alphaproteobacteria</taxon>
        <taxon>Hyphomicrobiales</taxon>
        <taxon>Rhizobiaceae</taxon>
        <taxon>Peteryoungia</taxon>
    </lineage>
</organism>
<dbReference type="Proteomes" id="UP001522662">
    <property type="component" value="Unassembled WGS sequence"/>
</dbReference>
<dbReference type="InterPro" id="IPR013766">
    <property type="entry name" value="Thioredoxin_domain"/>
</dbReference>
<dbReference type="PANTHER" id="PTHR43601">
    <property type="entry name" value="THIOREDOXIN, MITOCHONDRIAL"/>
    <property type="match status" value="1"/>
</dbReference>
<dbReference type="RefSeq" id="WP_245137052.1">
    <property type="nucleotide sequence ID" value="NZ_CP128477.1"/>
</dbReference>
<evidence type="ECO:0000256" key="1">
    <source>
        <dbReference type="SAM" id="SignalP"/>
    </source>
</evidence>
<dbReference type="PROSITE" id="PS51352">
    <property type="entry name" value="THIOREDOXIN_2"/>
    <property type="match status" value="1"/>
</dbReference>
<dbReference type="PANTHER" id="PTHR43601:SF3">
    <property type="entry name" value="THIOREDOXIN, MITOCHONDRIAL"/>
    <property type="match status" value="1"/>
</dbReference>
<dbReference type="InterPro" id="IPR036249">
    <property type="entry name" value="Thioredoxin-like_sf"/>
</dbReference>
<dbReference type="Gene3D" id="3.40.30.10">
    <property type="entry name" value="Glutaredoxin"/>
    <property type="match status" value="1"/>
</dbReference>
<keyword evidence="4" id="KW-1185">Reference proteome</keyword>
<name>A0ABT0D228_9HYPH</name>
<dbReference type="EMBL" id="JALAYX010000003">
    <property type="protein sequence ID" value="MCJ8239441.1"/>
    <property type="molecule type" value="Genomic_DNA"/>
</dbReference>
<protein>
    <submittedName>
        <fullName evidence="3">Thioredoxin family protein</fullName>
    </submittedName>
</protein>
<feature type="chain" id="PRO_5045838261" evidence="1">
    <location>
        <begin position="27"/>
        <end position="134"/>
    </location>
</feature>
<accession>A0ABT0D228</accession>